<dbReference type="Proteomes" id="UP000316988">
    <property type="component" value="Unassembled WGS sequence"/>
</dbReference>
<feature type="domain" description="Lipoyl-binding" evidence="9">
    <location>
        <begin position="573"/>
        <end position="656"/>
    </location>
</feature>
<dbReference type="PROSITE" id="PS50968">
    <property type="entry name" value="BIOTINYL_LIPOYL"/>
    <property type="match status" value="1"/>
</dbReference>
<keyword evidence="4 7" id="KW-0547">Nucleotide-binding</keyword>
<dbReference type="EMBL" id="VLNT01000003">
    <property type="protein sequence ID" value="TSD65131.1"/>
    <property type="molecule type" value="Genomic_DNA"/>
</dbReference>
<dbReference type="Gene3D" id="2.40.50.100">
    <property type="match status" value="1"/>
</dbReference>
<feature type="compositionally biased region" description="Basic and acidic residues" evidence="8">
    <location>
        <begin position="498"/>
        <end position="508"/>
    </location>
</feature>
<reference evidence="13 14" key="1">
    <citation type="submission" date="2019-07" db="EMBL/GenBank/DDBJ databases">
        <authorList>
            <person name="Zhao L.H."/>
        </authorList>
    </citation>
    <scope>NUCLEOTIDE SEQUENCE [LARGE SCALE GENOMIC DNA]</scope>
    <source>
        <strain evidence="13 14">Co35</strain>
    </source>
</reference>
<dbReference type="Gene3D" id="3.90.226.10">
    <property type="entry name" value="2-enoyl-CoA Hydratase, Chain A, domain 1"/>
    <property type="match status" value="2"/>
</dbReference>
<sequence>MRVVIVNRSDAAMRALHSLREANLGGAEYHSIILHTESDADAPWVTMSDEAVCLGPTMTVDPSTGERRHSFTDLAVLRHALESARADLAWVGWGFVSESPAFARLCEELGIRLAGPSAEVMELLGDKVRAKAHASAAGLNCLPSFGPLDGSTSPQEAVDAVGLPLLVKASAGGGGRGIRVVQRAEELAPAVKTASAEAAAAFGDAGVYAERLVPRAKHLEVQVAADARGLVRAFGVRDCSVQRRRQKVVEESASGLPAELKDRLIREAVSLLEGTGYVGVATVEFLYDLDTRDAYFLEVNTRLQVEHGVTELTTGVDLVRLQLSLAHGEALEPSLVAEHGAAVEVRITAENPSEGFAPSPGRVAVLDIPSLPGVRVDQGISEGQSISSEFDPLIVKVLAVGSDRKQAVARLRAALDLSSIAIEGGATTLGMVRQILASEEFRRGDMTTDWLDQRSRRDETWGLEEHLEDALVLAAVSFGMRERRRIVRRFAERGRREVGHGESAESMHRQTISSGPRRADVLTGRAGPRTWIVQMAGREVQVDLRASGRFWTAEIDGRRVRAVVVGTDRQTQVVIEGHTLTFRTGEDDAVRALAPCVVTRVLVRPGQRVEVDDVVATTESMKMEASVHATAAGVVEEVAVVPGQQVSAGQSLLRIVADGRADDVRFPSTRFRPMATVPAGDHLAASIGGWCTRRPAERRYDTVSTEQAQLILSEIGRLSLVPGDEPTAVDGELDLDEVERQDALYRRAIARARLSGLQPDLVDLLRSDGAMRAMSGWSSIELAALMQATRGPLPAVHRVLRALIAWRELEPSLGPEARSWLATERDLDELEEAHRFEFWRLSEFDIAHVRSTGSMHLIDASARSNPADRRVLVFVHLAGDRLALSRWTQAVRTAMHVLRVWCVTHDVPEDLDMHRIVVETEAAWDVVLPDLRHAMSALQEDATSLGLQQVVMRIGRGEEERVLHIPAPARTGMTLGTSRVSPEPIRPLTRRQSAAARMARRGLHEPWSVIEAFASQQGDFRDLPPGSFSEHDLEDGKLVPVDREPGGHAAGLVVGTIRSFTEKHPEGMLRVAIFSDPSRSLGALAAPECDRIVAALDLAERLRLPVEWFAVSAGARVAMDSGTENMDAVASALRRIVEFTQAGGVINILVTGVTVGAQPYFNAEATMLMHTRGILVMVGDSSMVLTGKDALDFAGAVSADTNQGIGGYERIMGPNGQAQYHAETIEEAYGLLLRHYEFSYVSPGEPSVRPRGSTDPADRMIGEEPHRGPESAFMKVADIFDPRLNPERKAPFSMRSLMKAVIDRDSMPLERWGDMHGADTAIVWDAYLAGTAVSLVGVESHGIERSDGYPLDGPSSWTAGTLFPRSSKKIARAINAASGIRPLVVLANLAGFDGSPESLRLGQLEFGAEIGRSIVNFSGPIVLCVVARYHGGAFVVFSQRLNDSMRVLAVDGAKASVIGGAAAASVVFQREVEAEVRQDSRVRELQARAEERGGTSPQAEIELAEAREEVRHEVRRRIAERFDAIHTIERALSVGSVHRIIEPESLRAALVEELALQQKEMRMS</sequence>
<gene>
    <name evidence="13" type="ORF">FNM00_05340</name>
</gene>
<dbReference type="PROSITE" id="PS50989">
    <property type="entry name" value="COA_CT_CTER"/>
    <property type="match status" value="1"/>
</dbReference>
<dbReference type="InterPro" id="IPR011054">
    <property type="entry name" value="Rudment_hybrid_motif"/>
</dbReference>
<dbReference type="SUPFAM" id="SSF51246">
    <property type="entry name" value="Rudiment single hybrid motif"/>
    <property type="match status" value="1"/>
</dbReference>
<keyword evidence="3" id="KW-0436">Ligase</keyword>
<evidence type="ECO:0000313" key="14">
    <source>
        <dbReference type="Proteomes" id="UP000316988"/>
    </source>
</evidence>
<feature type="region of interest" description="Disordered" evidence="8">
    <location>
        <begin position="498"/>
        <end position="520"/>
    </location>
</feature>
<dbReference type="SUPFAM" id="SSF56059">
    <property type="entry name" value="Glutathione synthetase ATP-binding domain-like"/>
    <property type="match status" value="1"/>
</dbReference>
<dbReference type="InterPro" id="IPR011761">
    <property type="entry name" value="ATP-grasp"/>
</dbReference>
<dbReference type="SUPFAM" id="SSF52096">
    <property type="entry name" value="ClpP/crotonase"/>
    <property type="match status" value="2"/>
</dbReference>
<dbReference type="SUPFAM" id="SSF52440">
    <property type="entry name" value="PreATP-grasp domain"/>
    <property type="match status" value="1"/>
</dbReference>
<evidence type="ECO:0000259" key="10">
    <source>
        <dbReference type="PROSITE" id="PS50975"/>
    </source>
</evidence>
<accession>A0A554SFL6</accession>
<dbReference type="EC" id="6.3.4.14" evidence="2"/>
<dbReference type="Pfam" id="PF02786">
    <property type="entry name" value="CPSase_L_D2"/>
    <property type="match status" value="1"/>
</dbReference>
<name>A0A554SFL6_9ACTN</name>
<evidence type="ECO:0000256" key="5">
    <source>
        <dbReference type="ARBA" id="ARBA00022840"/>
    </source>
</evidence>
<dbReference type="PANTHER" id="PTHR18866">
    <property type="entry name" value="CARBOXYLASE:PYRUVATE/ACETYL-COA/PROPIONYL-COA CARBOXYLASE"/>
    <property type="match status" value="1"/>
</dbReference>
<dbReference type="SUPFAM" id="SSF51230">
    <property type="entry name" value="Single hybrid motif"/>
    <property type="match status" value="1"/>
</dbReference>
<dbReference type="PROSITE" id="PS00867">
    <property type="entry name" value="CPSASE_2"/>
    <property type="match status" value="1"/>
</dbReference>
<dbReference type="Pfam" id="PF00364">
    <property type="entry name" value="Biotin_lipoyl"/>
    <property type="match status" value="1"/>
</dbReference>
<evidence type="ECO:0000256" key="8">
    <source>
        <dbReference type="SAM" id="MobiDB-lite"/>
    </source>
</evidence>
<dbReference type="PROSITE" id="PS50979">
    <property type="entry name" value="BC"/>
    <property type="match status" value="1"/>
</dbReference>
<keyword evidence="14" id="KW-1185">Reference proteome</keyword>
<dbReference type="InterPro" id="IPR011763">
    <property type="entry name" value="COA_CT_C"/>
</dbReference>
<dbReference type="Pfam" id="PF00289">
    <property type="entry name" value="Biotin_carb_N"/>
    <property type="match status" value="1"/>
</dbReference>
<dbReference type="InterPro" id="IPR005481">
    <property type="entry name" value="BC-like_N"/>
</dbReference>
<proteinExistence type="predicted"/>
<dbReference type="CDD" id="cd06850">
    <property type="entry name" value="biotinyl_domain"/>
    <property type="match status" value="1"/>
</dbReference>
<evidence type="ECO:0000256" key="2">
    <source>
        <dbReference type="ARBA" id="ARBA00013263"/>
    </source>
</evidence>
<comment type="cofactor">
    <cofactor evidence="1">
        <name>biotin</name>
        <dbReference type="ChEBI" id="CHEBI:57586"/>
    </cofactor>
</comment>
<dbReference type="InterPro" id="IPR000089">
    <property type="entry name" value="Biotin_lipoyl"/>
</dbReference>
<evidence type="ECO:0000256" key="1">
    <source>
        <dbReference type="ARBA" id="ARBA00001953"/>
    </source>
</evidence>
<dbReference type="RefSeq" id="WP_185972988.1">
    <property type="nucleotide sequence ID" value="NZ_VLNT01000003.1"/>
</dbReference>
<dbReference type="InterPro" id="IPR011053">
    <property type="entry name" value="Single_hybrid_motif"/>
</dbReference>
<keyword evidence="5 7" id="KW-0067">ATP-binding</keyword>
<dbReference type="Pfam" id="PF02785">
    <property type="entry name" value="Biotin_carb_C"/>
    <property type="match status" value="1"/>
</dbReference>
<dbReference type="InterPro" id="IPR034733">
    <property type="entry name" value="AcCoA_carboxyl_beta"/>
</dbReference>
<dbReference type="InterPro" id="IPR016185">
    <property type="entry name" value="PreATP-grasp_dom_sf"/>
</dbReference>
<evidence type="ECO:0000256" key="4">
    <source>
        <dbReference type="ARBA" id="ARBA00022741"/>
    </source>
</evidence>
<dbReference type="InterPro" id="IPR005482">
    <property type="entry name" value="Biotin_COase_C"/>
</dbReference>
<evidence type="ECO:0000259" key="11">
    <source>
        <dbReference type="PROSITE" id="PS50979"/>
    </source>
</evidence>
<evidence type="ECO:0000259" key="9">
    <source>
        <dbReference type="PROSITE" id="PS50968"/>
    </source>
</evidence>
<dbReference type="InterPro" id="IPR029045">
    <property type="entry name" value="ClpP/crotonase-like_dom_sf"/>
</dbReference>
<feature type="domain" description="CoA carboxyltransferase C-terminal" evidence="12">
    <location>
        <begin position="1283"/>
        <end position="1564"/>
    </location>
</feature>
<evidence type="ECO:0000256" key="6">
    <source>
        <dbReference type="ARBA" id="ARBA00023267"/>
    </source>
</evidence>
<dbReference type="Pfam" id="PF01039">
    <property type="entry name" value="Carboxyl_trans"/>
    <property type="match status" value="1"/>
</dbReference>
<dbReference type="PANTHER" id="PTHR18866:SF33">
    <property type="entry name" value="METHYLCROTONOYL-COA CARBOXYLASE SUBUNIT ALPHA, MITOCHONDRIAL-RELATED"/>
    <property type="match status" value="1"/>
</dbReference>
<dbReference type="InterPro" id="IPR011764">
    <property type="entry name" value="Biotin_carboxylation_dom"/>
</dbReference>
<dbReference type="PROSITE" id="PS50975">
    <property type="entry name" value="ATP_GRASP"/>
    <property type="match status" value="1"/>
</dbReference>
<keyword evidence="6" id="KW-0092">Biotin</keyword>
<evidence type="ECO:0000259" key="12">
    <source>
        <dbReference type="PROSITE" id="PS50989"/>
    </source>
</evidence>
<dbReference type="GO" id="GO:0005524">
    <property type="term" value="F:ATP binding"/>
    <property type="evidence" value="ECO:0007669"/>
    <property type="project" value="UniProtKB-UniRule"/>
</dbReference>
<feature type="domain" description="ATP-grasp" evidence="10">
    <location>
        <begin position="131"/>
        <end position="327"/>
    </location>
</feature>
<dbReference type="GO" id="GO:0046872">
    <property type="term" value="F:metal ion binding"/>
    <property type="evidence" value="ECO:0007669"/>
    <property type="project" value="InterPro"/>
</dbReference>
<feature type="domain" description="Biotin carboxylation" evidence="11">
    <location>
        <begin position="1"/>
        <end position="456"/>
    </location>
</feature>
<dbReference type="SMART" id="SM00878">
    <property type="entry name" value="Biotin_carb_C"/>
    <property type="match status" value="1"/>
</dbReference>
<dbReference type="GO" id="GO:0004075">
    <property type="term" value="F:biotin carboxylase activity"/>
    <property type="evidence" value="ECO:0007669"/>
    <property type="project" value="UniProtKB-EC"/>
</dbReference>
<evidence type="ECO:0000313" key="13">
    <source>
        <dbReference type="EMBL" id="TSD65131.1"/>
    </source>
</evidence>
<evidence type="ECO:0000256" key="3">
    <source>
        <dbReference type="ARBA" id="ARBA00022598"/>
    </source>
</evidence>
<dbReference type="Gene3D" id="3.30.470.20">
    <property type="entry name" value="ATP-grasp fold, B domain"/>
    <property type="match status" value="1"/>
</dbReference>
<protein>
    <recommendedName>
        <fullName evidence="2">biotin carboxylase</fullName>
        <ecNumber evidence="2">6.3.4.14</ecNumber>
    </recommendedName>
</protein>
<organism evidence="13 14">
    <name type="scientific">Aeromicrobium piscarium</name>
    <dbReference type="NCBI Taxonomy" id="2590901"/>
    <lineage>
        <taxon>Bacteria</taxon>
        <taxon>Bacillati</taxon>
        <taxon>Actinomycetota</taxon>
        <taxon>Actinomycetes</taxon>
        <taxon>Propionibacteriales</taxon>
        <taxon>Nocardioidaceae</taxon>
        <taxon>Aeromicrobium</taxon>
    </lineage>
</organism>
<evidence type="ECO:0000256" key="7">
    <source>
        <dbReference type="PROSITE-ProRule" id="PRU00409"/>
    </source>
</evidence>
<dbReference type="InterPro" id="IPR050856">
    <property type="entry name" value="Biotin_carboxylase_complex"/>
</dbReference>
<dbReference type="InterPro" id="IPR005479">
    <property type="entry name" value="CPAse_ATP-bd"/>
</dbReference>
<comment type="caution">
    <text evidence="13">The sequence shown here is derived from an EMBL/GenBank/DDBJ whole genome shotgun (WGS) entry which is preliminary data.</text>
</comment>